<accession>A0A644THP5</accession>
<evidence type="ECO:0000256" key="4">
    <source>
        <dbReference type="ARBA" id="ARBA00022840"/>
    </source>
</evidence>
<dbReference type="GO" id="GO:0009229">
    <property type="term" value="P:thiamine diphosphate biosynthetic process"/>
    <property type="evidence" value="ECO:0007669"/>
    <property type="project" value="InterPro"/>
</dbReference>
<dbReference type="GO" id="GO:0016301">
    <property type="term" value="F:kinase activity"/>
    <property type="evidence" value="ECO:0007669"/>
    <property type="project" value="UniProtKB-KW"/>
</dbReference>
<dbReference type="InterPro" id="IPR007371">
    <property type="entry name" value="TPK_catalytic"/>
</dbReference>
<protein>
    <recommendedName>
        <fullName evidence="5">Thiamin pyrophosphokinase catalytic domain-containing protein</fullName>
    </recommendedName>
</protein>
<comment type="caution">
    <text evidence="6">The sequence shown here is derived from an EMBL/GenBank/DDBJ whole genome shotgun (WGS) entry which is preliminary data.</text>
</comment>
<evidence type="ECO:0000259" key="5">
    <source>
        <dbReference type="Pfam" id="PF04263"/>
    </source>
</evidence>
<dbReference type="InterPro" id="IPR053149">
    <property type="entry name" value="TPK"/>
</dbReference>
<dbReference type="InterPro" id="IPR036371">
    <property type="entry name" value="TPK_B1-bd_sf"/>
</dbReference>
<dbReference type="PANTHER" id="PTHR41299">
    <property type="entry name" value="THIAMINE PYROPHOSPHOKINASE"/>
    <property type="match status" value="1"/>
</dbReference>
<keyword evidence="3" id="KW-0418">Kinase</keyword>
<proteinExistence type="predicted"/>
<dbReference type="Gene3D" id="3.40.50.10240">
    <property type="entry name" value="Thiamin pyrophosphokinase, catalytic domain"/>
    <property type="match status" value="1"/>
</dbReference>
<dbReference type="InterPro" id="IPR006282">
    <property type="entry name" value="Thi_PPkinase"/>
</dbReference>
<dbReference type="EMBL" id="VSSQ01000032">
    <property type="protein sequence ID" value="MPL66518.1"/>
    <property type="molecule type" value="Genomic_DNA"/>
</dbReference>
<dbReference type="SUPFAM" id="SSF63862">
    <property type="entry name" value="Thiamin pyrophosphokinase, substrate-binding domain"/>
    <property type="match status" value="1"/>
</dbReference>
<dbReference type="Pfam" id="PF04263">
    <property type="entry name" value="TPK_catalytic"/>
    <property type="match status" value="1"/>
</dbReference>
<evidence type="ECO:0000256" key="2">
    <source>
        <dbReference type="ARBA" id="ARBA00022741"/>
    </source>
</evidence>
<reference evidence="6" key="1">
    <citation type="submission" date="2019-08" db="EMBL/GenBank/DDBJ databases">
        <authorList>
            <person name="Kucharzyk K."/>
            <person name="Murdoch R.W."/>
            <person name="Higgins S."/>
            <person name="Loffler F."/>
        </authorList>
    </citation>
    <scope>NUCLEOTIDE SEQUENCE</scope>
</reference>
<keyword evidence="1" id="KW-0808">Transferase</keyword>
<dbReference type="PANTHER" id="PTHR41299:SF1">
    <property type="entry name" value="THIAMINE PYROPHOSPHOKINASE"/>
    <property type="match status" value="1"/>
</dbReference>
<keyword evidence="2" id="KW-0547">Nucleotide-binding</keyword>
<evidence type="ECO:0000313" key="6">
    <source>
        <dbReference type="EMBL" id="MPL66518.1"/>
    </source>
</evidence>
<dbReference type="AlphaFoldDB" id="A0A644THP5"/>
<evidence type="ECO:0000256" key="3">
    <source>
        <dbReference type="ARBA" id="ARBA00022777"/>
    </source>
</evidence>
<name>A0A644THP5_9ZZZZ</name>
<dbReference type="GO" id="GO:0005524">
    <property type="term" value="F:ATP binding"/>
    <property type="evidence" value="ECO:0007669"/>
    <property type="project" value="UniProtKB-KW"/>
</dbReference>
<dbReference type="CDD" id="cd07995">
    <property type="entry name" value="TPK"/>
    <property type="match status" value="1"/>
</dbReference>
<dbReference type="NCBIfam" id="TIGR01378">
    <property type="entry name" value="thi_PPkinase"/>
    <property type="match status" value="1"/>
</dbReference>
<evidence type="ECO:0000256" key="1">
    <source>
        <dbReference type="ARBA" id="ARBA00022679"/>
    </source>
</evidence>
<dbReference type="InterPro" id="IPR036759">
    <property type="entry name" value="TPK_catalytic_sf"/>
</dbReference>
<gene>
    <name evidence="6" type="ORF">SDC9_12196</name>
</gene>
<sequence>MNALIITGGESPPAKFLSALALSADLVLAADSGFDTALAAGIDPGLVVGDFDSLSDRGLLYGLPAARVLGYSRDKDETDTEIAIREARKRGATALAIAGGGGGRLDHLVAILRLFERGDPPREWHTQRESSFFLAAGAMAGFSAAAGSLVSVFPLGGEICEGMESRGLRWPLEGLVWKRGDFGVSNRSLGPTFELRAGSTPLLVMLPLGGELLA</sequence>
<dbReference type="GO" id="GO:0006772">
    <property type="term" value="P:thiamine metabolic process"/>
    <property type="evidence" value="ECO:0007669"/>
    <property type="project" value="InterPro"/>
</dbReference>
<dbReference type="SUPFAM" id="SSF63999">
    <property type="entry name" value="Thiamin pyrophosphokinase, catalytic domain"/>
    <property type="match status" value="1"/>
</dbReference>
<keyword evidence="4" id="KW-0067">ATP-binding</keyword>
<organism evidence="6">
    <name type="scientific">bioreactor metagenome</name>
    <dbReference type="NCBI Taxonomy" id="1076179"/>
    <lineage>
        <taxon>unclassified sequences</taxon>
        <taxon>metagenomes</taxon>
        <taxon>ecological metagenomes</taxon>
    </lineage>
</organism>
<dbReference type="GO" id="GO:0004788">
    <property type="term" value="F:thiamine diphosphokinase activity"/>
    <property type="evidence" value="ECO:0007669"/>
    <property type="project" value="InterPro"/>
</dbReference>
<feature type="domain" description="Thiamin pyrophosphokinase catalytic" evidence="5">
    <location>
        <begin position="20"/>
        <end position="115"/>
    </location>
</feature>